<evidence type="ECO:0008006" key="12">
    <source>
        <dbReference type="Google" id="ProtNLM"/>
    </source>
</evidence>
<dbReference type="GO" id="GO:0003887">
    <property type="term" value="F:DNA-directed DNA polymerase activity"/>
    <property type="evidence" value="ECO:0007669"/>
    <property type="project" value="UniProtKB-KW"/>
</dbReference>
<name>A0A9P6XVV2_9FUNG</name>
<accession>A0A9P6XVV2</accession>
<keyword evidence="1" id="KW-0963">Cytoplasm</keyword>
<proteinExistence type="predicted"/>
<keyword evidence="3" id="KW-0548">Nucleotidyltransferase</keyword>
<evidence type="ECO:0000313" key="10">
    <source>
        <dbReference type="EMBL" id="KAG1533269.1"/>
    </source>
</evidence>
<dbReference type="AlphaFoldDB" id="A0A9P6XVV2"/>
<evidence type="ECO:0000256" key="7">
    <source>
        <dbReference type="ARBA" id="ARBA00023204"/>
    </source>
</evidence>
<evidence type="ECO:0000256" key="5">
    <source>
        <dbReference type="ARBA" id="ARBA00022763"/>
    </source>
</evidence>
<dbReference type="InterPro" id="IPR040982">
    <property type="entry name" value="DNA_pol3_finger"/>
</dbReference>
<evidence type="ECO:0000256" key="2">
    <source>
        <dbReference type="ARBA" id="ARBA00022679"/>
    </source>
</evidence>
<evidence type="ECO:0000313" key="11">
    <source>
        <dbReference type="Proteomes" id="UP000740926"/>
    </source>
</evidence>
<dbReference type="PANTHER" id="PTHR32294">
    <property type="entry name" value="DNA POLYMERASE III SUBUNIT ALPHA"/>
    <property type="match status" value="1"/>
</dbReference>
<feature type="domain" description="Bacterial DNA polymerase III alpha subunit NTPase" evidence="8">
    <location>
        <begin position="2"/>
        <end position="68"/>
    </location>
</feature>
<gene>
    <name evidence="10" type="ORF">G6F50_015924</name>
</gene>
<evidence type="ECO:0000259" key="8">
    <source>
        <dbReference type="Pfam" id="PF07733"/>
    </source>
</evidence>
<dbReference type="InterPro" id="IPR004805">
    <property type="entry name" value="DnaE2/DnaE/PolC"/>
</dbReference>
<evidence type="ECO:0000256" key="3">
    <source>
        <dbReference type="ARBA" id="ARBA00022695"/>
    </source>
</evidence>
<dbReference type="Proteomes" id="UP000740926">
    <property type="component" value="Unassembled WGS sequence"/>
</dbReference>
<dbReference type="PANTHER" id="PTHR32294:SF4">
    <property type="entry name" value="ERROR-PRONE DNA POLYMERASE"/>
    <property type="match status" value="1"/>
</dbReference>
<protein>
    <recommendedName>
        <fullName evidence="12">Error-prone DNA polymerase</fullName>
    </recommendedName>
</protein>
<feature type="domain" description="DNA polymerase III alpha subunit finger" evidence="9">
    <location>
        <begin position="71"/>
        <end position="114"/>
    </location>
</feature>
<keyword evidence="6" id="KW-0239">DNA-directed DNA polymerase</keyword>
<organism evidence="10 11">
    <name type="scientific">Rhizopus delemar</name>
    <dbReference type="NCBI Taxonomy" id="936053"/>
    <lineage>
        <taxon>Eukaryota</taxon>
        <taxon>Fungi</taxon>
        <taxon>Fungi incertae sedis</taxon>
        <taxon>Mucoromycota</taxon>
        <taxon>Mucoromycotina</taxon>
        <taxon>Mucoromycetes</taxon>
        <taxon>Mucorales</taxon>
        <taxon>Mucorineae</taxon>
        <taxon>Rhizopodaceae</taxon>
        <taxon>Rhizopus</taxon>
    </lineage>
</organism>
<dbReference type="EMBL" id="JAANIU010009362">
    <property type="protein sequence ID" value="KAG1533269.1"/>
    <property type="molecule type" value="Genomic_DNA"/>
</dbReference>
<evidence type="ECO:0000256" key="1">
    <source>
        <dbReference type="ARBA" id="ARBA00022490"/>
    </source>
</evidence>
<dbReference type="InterPro" id="IPR011708">
    <property type="entry name" value="DNA_pol3_alpha_NTPase_dom"/>
</dbReference>
<dbReference type="GO" id="GO:0006281">
    <property type="term" value="P:DNA repair"/>
    <property type="evidence" value="ECO:0007669"/>
    <property type="project" value="UniProtKB-KW"/>
</dbReference>
<comment type="caution">
    <text evidence="10">The sequence shown here is derived from an EMBL/GenBank/DDBJ whole genome shotgun (WGS) entry which is preliminary data.</text>
</comment>
<keyword evidence="2" id="KW-0808">Transferase</keyword>
<keyword evidence="7" id="KW-0234">DNA repair</keyword>
<dbReference type="Pfam" id="PF17657">
    <property type="entry name" value="DNA_pol3_finger"/>
    <property type="match status" value="1"/>
</dbReference>
<evidence type="ECO:0000256" key="4">
    <source>
        <dbReference type="ARBA" id="ARBA00022705"/>
    </source>
</evidence>
<keyword evidence="11" id="KW-1185">Reference proteome</keyword>
<dbReference type="GO" id="GO:0006260">
    <property type="term" value="P:DNA replication"/>
    <property type="evidence" value="ECO:0007669"/>
    <property type="project" value="UniProtKB-KW"/>
</dbReference>
<keyword evidence="5" id="KW-0227">DNA damage</keyword>
<evidence type="ECO:0000259" key="9">
    <source>
        <dbReference type="Pfam" id="PF17657"/>
    </source>
</evidence>
<evidence type="ECO:0000256" key="6">
    <source>
        <dbReference type="ARBA" id="ARBA00022932"/>
    </source>
</evidence>
<sequence>MRRLLSLTAELIDFPRHLSQHPGGFVISEHPLSTLVPVENAAMADRTVIQWDKDDLDATGLMKVDCLALGMLTAIRKCLAMLQQHGLHSGRMDAIPDEDTPTYDMISAADTIGVRATSTTW</sequence>
<dbReference type="GO" id="GO:0008408">
    <property type="term" value="F:3'-5' exonuclease activity"/>
    <property type="evidence" value="ECO:0007669"/>
    <property type="project" value="InterPro"/>
</dbReference>
<keyword evidence="4" id="KW-0235">DNA replication</keyword>
<reference evidence="10 11" key="1">
    <citation type="journal article" date="2020" name="Microb. Genom.">
        <title>Genetic diversity of clinical and environmental Mucorales isolates obtained from an investigation of mucormycosis cases among solid organ transplant recipients.</title>
        <authorList>
            <person name="Nguyen M.H."/>
            <person name="Kaul D."/>
            <person name="Muto C."/>
            <person name="Cheng S.J."/>
            <person name="Richter R.A."/>
            <person name="Bruno V.M."/>
            <person name="Liu G."/>
            <person name="Beyhan S."/>
            <person name="Sundermann A.J."/>
            <person name="Mounaud S."/>
            <person name="Pasculle A.W."/>
            <person name="Nierman W.C."/>
            <person name="Driscoll E."/>
            <person name="Cumbie R."/>
            <person name="Clancy C.J."/>
            <person name="Dupont C.L."/>
        </authorList>
    </citation>
    <scope>NUCLEOTIDE SEQUENCE [LARGE SCALE GENOMIC DNA]</scope>
    <source>
        <strain evidence="10 11">GL24</strain>
    </source>
</reference>
<dbReference type="Pfam" id="PF07733">
    <property type="entry name" value="DNA_pol3_alpha"/>
    <property type="match status" value="1"/>
</dbReference>